<comment type="caution">
    <text evidence="1">The sequence shown here is derived from an EMBL/GenBank/DDBJ whole genome shotgun (WGS) entry which is preliminary data.</text>
</comment>
<sequence length="140" mass="15902">MLNVEPIQPPQHVTAELNAAAAIVDTPVILKVKKMYKVLKMLQLLPLLQWRMLLLRMRLQWSTTQPVIVLAPEKHVAEESVIVPRQAVTEELTLRDLPETKSARAKEHDIPTDKEVQKQMDLSVSIIAEMVALGDYLDFT</sequence>
<organism evidence="1 2">
    <name type="scientific">Stylosanthes scabra</name>
    <dbReference type="NCBI Taxonomy" id="79078"/>
    <lineage>
        <taxon>Eukaryota</taxon>
        <taxon>Viridiplantae</taxon>
        <taxon>Streptophyta</taxon>
        <taxon>Embryophyta</taxon>
        <taxon>Tracheophyta</taxon>
        <taxon>Spermatophyta</taxon>
        <taxon>Magnoliopsida</taxon>
        <taxon>eudicotyledons</taxon>
        <taxon>Gunneridae</taxon>
        <taxon>Pentapetalae</taxon>
        <taxon>rosids</taxon>
        <taxon>fabids</taxon>
        <taxon>Fabales</taxon>
        <taxon>Fabaceae</taxon>
        <taxon>Papilionoideae</taxon>
        <taxon>50 kb inversion clade</taxon>
        <taxon>dalbergioids sensu lato</taxon>
        <taxon>Dalbergieae</taxon>
        <taxon>Pterocarpus clade</taxon>
        <taxon>Stylosanthes</taxon>
    </lineage>
</organism>
<protein>
    <submittedName>
        <fullName evidence="1">Uncharacterized protein</fullName>
    </submittedName>
</protein>
<accession>A0ABU6TEU4</accession>
<proteinExistence type="predicted"/>
<evidence type="ECO:0000313" key="1">
    <source>
        <dbReference type="EMBL" id="MED6146468.1"/>
    </source>
</evidence>
<reference evidence="1 2" key="1">
    <citation type="journal article" date="2023" name="Plants (Basel)">
        <title>Bridging the Gap: Combining Genomics and Transcriptomics Approaches to Understand Stylosanthes scabra, an Orphan Legume from the Brazilian Caatinga.</title>
        <authorList>
            <person name="Ferreira-Neto J.R.C."/>
            <person name="da Silva M.D."/>
            <person name="Binneck E."/>
            <person name="de Melo N.F."/>
            <person name="da Silva R.H."/>
            <person name="de Melo A.L.T.M."/>
            <person name="Pandolfi V."/>
            <person name="Bustamante F.O."/>
            <person name="Brasileiro-Vidal A.C."/>
            <person name="Benko-Iseppon A.M."/>
        </authorList>
    </citation>
    <scope>NUCLEOTIDE SEQUENCE [LARGE SCALE GENOMIC DNA]</scope>
    <source>
        <tissue evidence="1">Leaves</tissue>
    </source>
</reference>
<gene>
    <name evidence="1" type="ORF">PIB30_034696</name>
</gene>
<dbReference type="EMBL" id="JASCZI010090783">
    <property type="protein sequence ID" value="MED6146468.1"/>
    <property type="molecule type" value="Genomic_DNA"/>
</dbReference>
<evidence type="ECO:0000313" key="2">
    <source>
        <dbReference type="Proteomes" id="UP001341840"/>
    </source>
</evidence>
<dbReference type="Proteomes" id="UP001341840">
    <property type="component" value="Unassembled WGS sequence"/>
</dbReference>
<keyword evidence="2" id="KW-1185">Reference proteome</keyword>
<name>A0ABU6TEU4_9FABA</name>